<dbReference type="InterPro" id="IPR030470">
    <property type="entry name" value="UbiA_prenylTrfase_CS"/>
</dbReference>
<evidence type="ECO:0000256" key="13">
    <source>
        <dbReference type="ARBA" id="ARBA00042475"/>
    </source>
</evidence>
<comment type="catalytic activity">
    <reaction evidence="14 15">
        <text>heme b + (2E,6E)-farnesyl diphosphate + H2O = Fe(II)-heme o + diphosphate</text>
        <dbReference type="Rhea" id="RHEA:28070"/>
        <dbReference type="ChEBI" id="CHEBI:15377"/>
        <dbReference type="ChEBI" id="CHEBI:33019"/>
        <dbReference type="ChEBI" id="CHEBI:60344"/>
        <dbReference type="ChEBI" id="CHEBI:60530"/>
        <dbReference type="ChEBI" id="CHEBI:175763"/>
        <dbReference type="EC" id="2.5.1.141"/>
    </reaction>
</comment>
<dbReference type="EC" id="2.5.1.141" evidence="3 15"/>
<feature type="transmembrane region" description="Helical" evidence="15">
    <location>
        <begin position="175"/>
        <end position="198"/>
    </location>
</feature>
<dbReference type="InterPro" id="IPR006369">
    <property type="entry name" value="Protohaem_IX_farnesylTrfase"/>
</dbReference>
<feature type="transmembrane region" description="Helical" evidence="15">
    <location>
        <begin position="125"/>
        <end position="143"/>
    </location>
</feature>
<evidence type="ECO:0000256" key="11">
    <source>
        <dbReference type="ARBA" id="ARBA00030253"/>
    </source>
</evidence>
<evidence type="ECO:0000256" key="2">
    <source>
        <dbReference type="ARBA" id="ARBA00004919"/>
    </source>
</evidence>
<gene>
    <name evidence="15" type="primary">cyoE</name>
    <name evidence="16" type="ORF">JYB88_17625</name>
</gene>
<dbReference type="Pfam" id="PF01040">
    <property type="entry name" value="UbiA"/>
    <property type="match status" value="1"/>
</dbReference>
<dbReference type="CDD" id="cd13957">
    <property type="entry name" value="PT_UbiA_Cox10"/>
    <property type="match status" value="1"/>
</dbReference>
<dbReference type="GO" id="GO:0048034">
    <property type="term" value="P:heme O biosynthetic process"/>
    <property type="evidence" value="ECO:0007669"/>
    <property type="project" value="UniProtKB-UniRule"/>
</dbReference>
<dbReference type="Proteomes" id="UP000663281">
    <property type="component" value="Chromosome"/>
</dbReference>
<evidence type="ECO:0000256" key="7">
    <source>
        <dbReference type="ARBA" id="ARBA00022692"/>
    </source>
</evidence>
<feature type="transmembrane region" description="Helical" evidence="15">
    <location>
        <begin position="29"/>
        <end position="49"/>
    </location>
</feature>
<dbReference type="InterPro" id="IPR044878">
    <property type="entry name" value="UbiA_sf"/>
</dbReference>
<feature type="transmembrane region" description="Helical" evidence="15">
    <location>
        <begin position="150"/>
        <end position="169"/>
    </location>
</feature>
<keyword evidence="7 15" id="KW-0812">Transmembrane</keyword>
<accession>A0A975AKQ2</accession>
<dbReference type="NCBIfam" id="TIGR01473">
    <property type="entry name" value="cyoE_ctaB"/>
    <property type="match status" value="1"/>
</dbReference>
<feature type="transmembrane region" description="Helical" evidence="15">
    <location>
        <begin position="55"/>
        <end position="75"/>
    </location>
</feature>
<comment type="subcellular location">
    <subcellularLocation>
        <location evidence="1 15">Cell membrane</location>
        <topology evidence="1 15">Multi-pass membrane protein</topology>
    </subcellularLocation>
</comment>
<dbReference type="PANTHER" id="PTHR43448">
    <property type="entry name" value="PROTOHEME IX FARNESYLTRANSFERASE, MITOCHONDRIAL"/>
    <property type="match status" value="1"/>
</dbReference>
<evidence type="ECO:0000256" key="4">
    <source>
        <dbReference type="ARBA" id="ARBA00022475"/>
    </source>
</evidence>
<evidence type="ECO:0000256" key="12">
    <source>
        <dbReference type="ARBA" id="ARBA00040810"/>
    </source>
</evidence>
<dbReference type="InterPro" id="IPR000537">
    <property type="entry name" value="UbiA_prenyltransferase"/>
</dbReference>
<dbReference type="KEGG" id="scyp:JYB88_17625"/>
<evidence type="ECO:0000256" key="6">
    <source>
        <dbReference type="ARBA" id="ARBA00022679"/>
    </source>
</evidence>
<keyword evidence="17" id="KW-1185">Reference proteome</keyword>
<keyword evidence="9 15" id="KW-0350">Heme biosynthesis</keyword>
<dbReference type="NCBIfam" id="NF003349">
    <property type="entry name" value="PRK04375.1-2"/>
    <property type="match status" value="1"/>
</dbReference>
<comment type="function">
    <text evidence="15">Converts heme B (protoheme IX) to heme O by substitution of the vinyl group on carbon 2 of heme B porphyrin ring with a hydroxyethyl farnesyl side group.</text>
</comment>
<dbReference type="GO" id="GO:0008495">
    <property type="term" value="F:protoheme IX farnesyltransferase activity"/>
    <property type="evidence" value="ECO:0007669"/>
    <property type="project" value="UniProtKB-UniRule"/>
</dbReference>
<evidence type="ECO:0000256" key="14">
    <source>
        <dbReference type="ARBA" id="ARBA00047690"/>
    </source>
</evidence>
<name>A0A975AKQ2_9GAMM</name>
<keyword evidence="6 15" id="KW-0808">Transferase</keyword>
<sequence length="299" mass="32402">MAKSIPLGAPQASLKLNWRAYLEMTKPKVVALMLLTVLVGMCLALPGAVPLQPLLAGLVGVAMMAGAAAAMNHLIDRRIDAQMARTYNRPLPKGKVPVSHAIAFAGGLAVGGFALLYLVVNALTAWLTLASLLGYALVYTAYLKRATPQNIVIGGLAGAMPPLLGWTSVTNEFHGHGLLLVIIIFTWTPPHFWALAIHRRADYAKVDIPMLPVTHGVEFTKTCIFLYTLLLAVACLLPVLVGMSGVIYLVGSTLLSLGFIYKAWQLKYHEQAGTAMGVFRFSIYHLMLLFILLLVDHYL</sequence>
<evidence type="ECO:0000256" key="10">
    <source>
        <dbReference type="ARBA" id="ARBA00023136"/>
    </source>
</evidence>
<organism evidence="16 17">
    <name type="scientific">Shewanella cyperi</name>
    <dbReference type="NCBI Taxonomy" id="2814292"/>
    <lineage>
        <taxon>Bacteria</taxon>
        <taxon>Pseudomonadati</taxon>
        <taxon>Pseudomonadota</taxon>
        <taxon>Gammaproteobacteria</taxon>
        <taxon>Alteromonadales</taxon>
        <taxon>Shewanellaceae</taxon>
        <taxon>Shewanella</taxon>
    </lineage>
</organism>
<reference evidence="16 17" key="1">
    <citation type="submission" date="2021-03" db="EMBL/GenBank/DDBJ databases">
        <title>Novel species identification of genus Shewanella.</title>
        <authorList>
            <person name="Liu G."/>
            <person name="Zhang Q."/>
        </authorList>
    </citation>
    <scope>NUCLEOTIDE SEQUENCE [LARGE SCALE GENOMIC DNA]</scope>
    <source>
        <strain evidence="16 17">FJAT-53726</strain>
    </source>
</reference>
<keyword evidence="8 15" id="KW-1133">Transmembrane helix</keyword>
<comment type="miscellaneous">
    <text evidence="15">Carbon 2 of the heme B porphyrin ring is defined according to the Fischer nomenclature.</text>
</comment>
<dbReference type="PANTHER" id="PTHR43448:SF7">
    <property type="entry name" value="4-HYDROXYBENZOATE SOLANESYLTRANSFERASE"/>
    <property type="match status" value="1"/>
</dbReference>
<dbReference type="RefSeq" id="WP_207321315.1">
    <property type="nucleotide sequence ID" value="NZ_CP071501.1"/>
</dbReference>
<comment type="similarity">
    <text evidence="15">Belongs to the UbiA prenyltransferase family. Protoheme IX farnesyltransferase subfamily.</text>
</comment>
<dbReference type="GO" id="GO:0005886">
    <property type="term" value="C:plasma membrane"/>
    <property type="evidence" value="ECO:0007669"/>
    <property type="project" value="UniProtKB-SubCell"/>
</dbReference>
<comment type="pathway">
    <text evidence="2 15">Porphyrin-containing compound metabolism; heme O biosynthesis; heme O from protoheme: step 1/1.</text>
</comment>
<keyword evidence="4 15" id="KW-1003">Cell membrane</keyword>
<dbReference type="Gene3D" id="1.10.357.140">
    <property type="entry name" value="UbiA prenyltransferase"/>
    <property type="match status" value="1"/>
</dbReference>
<protein>
    <recommendedName>
        <fullName evidence="12 15">Protoheme IX farnesyltransferase</fullName>
        <ecNumber evidence="3 15">2.5.1.141</ecNumber>
    </recommendedName>
    <alternativeName>
        <fullName evidence="13 15">Heme B farnesyltransferase</fullName>
    </alternativeName>
    <alternativeName>
        <fullName evidence="11 15">Heme O synthase</fullName>
    </alternativeName>
</protein>
<evidence type="ECO:0000256" key="3">
    <source>
        <dbReference type="ARBA" id="ARBA00012292"/>
    </source>
</evidence>
<proteinExistence type="inferred from homology"/>
<dbReference type="HAMAP" id="MF_00154">
    <property type="entry name" value="CyoE_CtaB"/>
    <property type="match status" value="1"/>
</dbReference>
<feature type="transmembrane region" description="Helical" evidence="15">
    <location>
        <begin position="219"/>
        <end position="240"/>
    </location>
</feature>
<feature type="transmembrane region" description="Helical" evidence="15">
    <location>
        <begin position="96"/>
        <end position="119"/>
    </location>
</feature>
<evidence type="ECO:0000313" key="17">
    <source>
        <dbReference type="Proteomes" id="UP000663281"/>
    </source>
</evidence>
<dbReference type="PROSITE" id="PS00943">
    <property type="entry name" value="UBIA"/>
    <property type="match status" value="1"/>
</dbReference>
<keyword evidence="5" id="KW-0997">Cell inner membrane</keyword>
<evidence type="ECO:0000256" key="9">
    <source>
        <dbReference type="ARBA" id="ARBA00023133"/>
    </source>
</evidence>
<keyword evidence="10 15" id="KW-0472">Membrane</keyword>
<dbReference type="FunFam" id="1.10.357.140:FF:000001">
    <property type="entry name" value="Protoheme IX farnesyltransferase"/>
    <property type="match status" value="1"/>
</dbReference>
<evidence type="ECO:0000256" key="15">
    <source>
        <dbReference type="HAMAP-Rule" id="MF_00154"/>
    </source>
</evidence>
<evidence type="ECO:0000313" key="16">
    <source>
        <dbReference type="EMBL" id="QSX29971.1"/>
    </source>
</evidence>
<dbReference type="EMBL" id="CP071504">
    <property type="protein sequence ID" value="QSX29971.1"/>
    <property type="molecule type" value="Genomic_DNA"/>
</dbReference>
<evidence type="ECO:0000256" key="1">
    <source>
        <dbReference type="ARBA" id="ARBA00004651"/>
    </source>
</evidence>
<dbReference type="AlphaFoldDB" id="A0A975AKQ2"/>
<evidence type="ECO:0000256" key="8">
    <source>
        <dbReference type="ARBA" id="ARBA00022989"/>
    </source>
</evidence>
<evidence type="ECO:0000256" key="5">
    <source>
        <dbReference type="ARBA" id="ARBA00022519"/>
    </source>
</evidence>
<feature type="transmembrane region" description="Helical" evidence="15">
    <location>
        <begin position="276"/>
        <end position="295"/>
    </location>
</feature>